<accession>A0A1S4EHL5</accession>
<evidence type="ECO:0000256" key="2">
    <source>
        <dbReference type="ARBA" id="ARBA00022737"/>
    </source>
</evidence>
<keyword evidence="8" id="KW-1185">Reference proteome</keyword>
<keyword evidence="3 6" id="KW-0863">Zinc-finger</keyword>
<dbReference type="GO" id="GO:0000978">
    <property type="term" value="F:RNA polymerase II cis-regulatory region sequence-specific DNA binding"/>
    <property type="evidence" value="ECO:0007669"/>
    <property type="project" value="TreeGrafter"/>
</dbReference>
<dbReference type="RefSeq" id="XP_017301629.1">
    <property type="nucleotide sequence ID" value="XM_017446140.2"/>
</dbReference>
<evidence type="ECO:0000256" key="3">
    <source>
        <dbReference type="ARBA" id="ARBA00022771"/>
    </source>
</evidence>
<name>A0A1S4EHL5_DIACI</name>
<reference evidence="9" key="1">
    <citation type="submission" date="2025-08" db="UniProtKB">
        <authorList>
            <consortium name="RefSeq"/>
        </authorList>
    </citation>
    <scope>IDENTIFICATION</scope>
</reference>
<evidence type="ECO:0000256" key="1">
    <source>
        <dbReference type="ARBA" id="ARBA00022723"/>
    </source>
</evidence>
<keyword evidence="2" id="KW-0677">Repeat</keyword>
<dbReference type="FunFam" id="3.30.160.60:FF:000624">
    <property type="entry name" value="zinc finger protein 697"/>
    <property type="match status" value="1"/>
</dbReference>
<dbReference type="InterPro" id="IPR036236">
    <property type="entry name" value="Znf_C2H2_sf"/>
</dbReference>
<evidence type="ECO:0000313" key="8">
    <source>
        <dbReference type="Proteomes" id="UP000079169"/>
    </source>
</evidence>
<feature type="domain" description="C2H2-type" evidence="7">
    <location>
        <begin position="71"/>
        <end position="98"/>
    </location>
</feature>
<feature type="domain" description="C2H2-type" evidence="7">
    <location>
        <begin position="99"/>
        <end position="122"/>
    </location>
</feature>
<sequence length="139" mass="15987">MYLIYETVICHHCRDLLPYKIKDLVSHGELCSGVPRPDGSFRFVCFTCNYHTYKSGHMRQHINGHVGIKPYKCLHCSYKSTQSSCLGRHMRIHTGEKPYACSLCDLKFSQNSQLKYHLTTRHDLPDMSTCLSIECGAKK</sequence>
<dbReference type="GO" id="GO:0008270">
    <property type="term" value="F:zinc ion binding"/>
    <property type="evidence" value="ECO:0007669"/>
    <property type="project" value="UniProtKB-KW"/>
</dbReference>
<dbReference type="PROSITE" id="PS00028">
    <property type="entry name" value="ZINC_FINGER_C2H2_1"/>
    <property type="match status" value="1"/>
</dbReference>
<dbReference type="Pfam" id="PF00096">
    <property type="entry name" value="zf-C2H2"/>
    <property type="match status" value="1"/>
</dbReference>
<dbReference type="GeneID" id="108252998"/>
<dbReference type="GO" id="GO:0000981">
    <property type="term" value="F:DNA-binding transcription factor activity, RNA polymerase II-specific"/>
    <property type="evidence" value="ECO:0007669"/>
    <property type="project" value="TreeGrafter"/>
</dbReference>
<protein>
    <submittedName>
        <fullName evidence="9">Protein krueppel-like</fullName>
    </submittedName>
</protein>
<dbReference type="AlphaFoldDB" id="A0A1S4EHL5"/>
<evidence type="ECO:0000313" key="9">
    <source>
        <dbReference type="RefSeq" id="XP_017301629.1"/>
    </source>
</evidence>
<evidence type="ECO:0000256" key="5">
    <source>
        <dbReference type="ARBA" id="ARBA00023242"/>
    </source>
</evidence>
<gene>
    <name evidence="9" type="primary">LOC108252998</name>
</gene>
<dbReference type="Proteomes" id="UP000079169">
    <property type="component" value="Unplaced"/>
</dbReference>
<evidence type="ECO:0000256" key="6">
    <source>
        <dbReference type="PROSITE-ProRule" id="PRU00042"/>
    </source>
</evidence>
<dbReference type="Gene3D" id="3.30.160.60">
    <property type="entry name" value="Classic Zinc Finger"/>
    <property type="match status" value="2"/>
</dbReference>
<dbReference type="InterPro" id="IPR013087">
    <property type="entry name" value="Znf_C2H2_type"/>
</dbReference>
<dbReference type="SMART" id="SM00355">
    <property type="entry name" value="ZnF_C2H2"/>
    <property type="match status" value="3"/>
</dbReference>
<organism evidence="8 9">
    <name type="scientific">Diaphorina citri</name>
    <name type="common">Asian citrus psyllid</name>
    <dbReference type="NCBI Taxonomy" id="121845"/>
    <lineage>
        <taxon>Eukaryota</taxon>
        <taxon>Metazoa</taxon>
        <taxon>Ecdysozoa</taxon>
        <taxon>Arthropoda</taxon>
        <taxon>Hexapoda</taxon>
        <taxon>Insecta</taxon>
        <taxon>Pterygota</taxon>
        <taxon>Neoptera</taxon>
        <taxon>Paraneoptera</taxon>
        <taxon>Hemiptera</taxon>
        <taxon>Sternorrhyncha</taxon>
        <taxon>Psylloidea</taxon>
        <taxon>Psyllidae</taxon>
        <taxon>Diaphorininae</taxon>
        <taxon>Diaphorina</taxon>
    </lineage>
</organism>
<keyword evidence="1" id="KW-0479">Metal-binding</keyword>
<dbReference type="SUPFAM" id="SSF57667">
    <property type="entry name" value="beta-beta-alpha zinc fingers"/>
    <property type="match status" value="2"/>
</dbReference>
<dbReference type="STRING" id="121845.A0A1S4EHL5"/>
<evidence type="ECO:0000259" key="7">
    <source>
        <dbReference type="PROSITE" id="PS50157"/>
    </source>
</evidence>
<feature type="domain" description="C2H2-type" evidence="7">
    <location>
        <begin position="43"/>
        <end position="70"/>
    </location>
</feature>
<proteinExistence type="predicted"/>
<dbReference type="PANTHER" id="PTHR23235:SF142">
    <property type="entry name" value="ZINC FINGER PROTEIN 384"/>
    <property type="match status" value="1"/>
</dbReference>
<keyword evidence="4" id="KW-0862">Zinc</keyword>
<dbReference type="OMA" id="YETVICH"/>
<dbReference type="PROSITE" id="PS50157">
    <property type="entry name" value="ZINC_FINGER_C2H2_2"/>
    <property type="match status" value="3"/>
</dbReference>
<keyword evidence="5" id="KW-0539">Nucleus</keyword>
<dbReference type="FunFam" id="3.30.160.60:FF:002343">
    <property type="entry name" value="Zinc finger protein 33A"/>
    <property type="match status" value="1"/>
</dbReference>
<dbReference type="PANTHER" id="PTHR23235">
    <property type="entry name" value="KRUEPPEL-LIKE TRANSCRIPTION FACTOR"/>
    <property type="match status" value="1"/>
</dbReference>
<evidence type="ECO:0000256" key="4">
    <source>
        <dbReference type="ARBA" id="ARBA00022833"/>
    </source>
</evidence>
<dbReference type="KEGG" id="dci:108252998"/>
<dbReference type="PaxDb" id="121845-A0A1S4EHL5"/>